<reference evidence="1 2" key="1">
    <citation type="submission" date="2019-11" db="EMBL/GenBank/DDBJ databases">
        <title>Comparative genomics of hydrocarbon-degrading Desulfosarcina strains.</title>
        <authorList>
            <person name="Watanabe M."/>
            <person name="Kojima H."/>
            <person name="Fukui M."/>
        </authorList>
    </citation>
    <scope>NUCLEOTIDE SEQUENCE [LARGE SCALE GENOMIC DNA]</scope>
    <source>
        <strain evidence="2">oXyS1</strain>
    </source>
</reference>
<name>A0A5K8AK42_9BACT</name>
<protein>
    <recommendedName>
        <fullName evidence="3">Phospholipase C/D domain-containing protein</fullName>
    </recommendedName>
</protein>
<dbReference type="EMBL" id="AP021879">
    <property type="protein sequence ID" value="BBO92170.1"/>
    <property type="molecule type" value="Genomic_DNA"/>
</dbReference>
<dbReference type="Proteomes" id="UP000422108">
    <property type="component" value="Chromosome"/>
</dbReference>
<accession>A0A5K8AK42</accession>
<proteinExistence type="predicted"/>
<dbReference type="RefSeq" id="WP_155312949.1">
    <property type="nucleotide sequence ID" value="NZ_AP021879.1"/>
</dbReference>
<evidence type="ECO:0000313" key="1">
    <source>
        <dbReference type="EMBL" id="BBO92170.1"/>
    </source>
</evidence>
<keyword evidence="2" id="KW-1185">Reference proteome</keyword>
<evidence type="ECO:0000313" key="2">
    <source>
        <dbReference type="Proteomes" id="UP000422108"/>
    </source>
</evidence>
<organism evidence="1 2">
    <name type="scientific">Desulfosarcina ovata subsp. ovata</name>
    <dbReference type="NCBI Taxonomy" id="2752305"/>
    <lineage>
        <taxon>Bacteria</taxon>
        <taxon>Pseudomonadati</taxon>
        <taxon>Thermodesulfobacteriota</taxon>
        <taxon>Desulfobacteria</taxon>
        <taxon>Desulfobacterales</taxon>
        <taxon>Desulfosarcinaceae</taxon>
        <taxon>Desulfosarcina</taxon>
    </lineage>
</organism>
<dbReference type="AlphaFoldDB" id="A0A5K8AK42"/>
<evidence type="ECO:0008006" key="3">
    <source>
        <dbReference type="Google" id="ProtNLM"/>
    </source>
</evidence>
<sequence length="217" mass="24235">MALSATHLRFAATLLRWLPVTDRPAYFSGTLYPDSRWVSGLAREKTHADRFLNPDFAVDDFSLGWHVHCVCDRIQGQIHQDLLGDLSMLTDSERWVRLSAAKVIQDGFDAAKGDLAQQLALLVDGLAPNGEPPGSVADYFGFVRRAYRGCTARTPADYARLWADVGLDPTMITRIEDAVACMQANPVLVDALVASFDRMVSRWIEQYGNDGRGKWFR</sequence>
<gene>
    <name evidence="1" type="ORF">DSCOOX_53500</name>
</gene>